<dbReference type="PANTHER" id="PTHR15633:SF2">
    <property type="entry name" value="NUCLEOLAR PROTEIN 11"/>
    <property type="match status" value="1"/>
</dbReference>
<feature type="region of interest" description="Disordered" evidence="1">
    <location>
        <begin position="79"/>
        <end position="101"/>
    </location>
</feature>
<feature type="non-terminal residue" evidence="3">
    <location>
        <position position="1"/>
    </location>
</feature>
<comment type="caution">
    <text evidence="3">The sequence shown here is derived from an EMBL/GenBank/DDBJ whole genome shotgun (WGS) entry which is preliminary data.</text>
</comment>
<dbReference type="EMBL" id="WNYA01048993">
    <property type="protein sequence ID" value="KAG8536177.1"/>
    <property type="molecule type" value="Genomic_DNA"/>
</dbReference>
<organism evidence="3 4">
    <name type="scientific">Engystomops pustulosus</name>
    <name type="common">Tungara frog</name>
    <name type="synonym">Physalaemus pustulosus</name>
    <dbReference type="NCBI Taxonomy" id="76066"/>
    <lineage>
        <taxon>Eukaryota</taxon>
        <taxon>Metazoa</taxon>
        <taxon>Chordata</taxon>
        <taxon>Craniata</taxon>
        <taxon>Vertebrata</taxon>
        <taxon>Euteleostomi</taxon>
        <taxon>Amphibia</taxon>
        <taxon>Batrachia</taxon>
        <taxon>Anura</taxon>
        <taxon>Neobatrachia</taxon>
        <taxon>Hyloidea</taxon>
        <taxon>Leptodactylidae</taxon>
        <taxon>Leiuperinae</taxon>
        <taxon>Engystomops</taxon>
    </lineage>
</organism>
<dbReference type="GO" id="GO:0005730">
    <property type="term" value="C:nucleolus"/>
    <property type="evidence" value="ECO:0007669"/>
    <property type="project" value="TreeGrafter"/>
</dbReference>
<accession>A0AAV6YLU3</accession>
<reference evidence="3" key="1">
    <citation type="thesis" date="2020" institute="ProQuest LLC" country="789 East Eisenhower Parkway, Ann Arbor, MI, USA">
        <title>Comparative Genomics and Chromosome Evolution.</title>
        <authorList>
            <person name="Mudd A.B."/>
        </authorList>
    </citation>
    <scope>NUCLEOTIDE SEQUENCE</scope>
    <source>
        <strain evidence="3">237g6f4</strain>
        <tissue evidence="3">Blood</tissue>
    </source>
</reference>
<dbReference type="Proteomes" id="UP000824782">
    <property type="component" value="Unassembled WGS sequence"/>
</dbReference>
<evidence type="ECO:0000313" key="4">
    <source>
        <dbReference type="Proteomes" id="UP000824782"/>
    </source>
</evidence>
<dbReference type="AlphaFoldDB" id="A0AAV6YLU3"/>
<proteinExistence type="predicted"/>
<evidence type="ECO:0000313" key="3">
    <source>
        <dbReference type="EMBL" id="KAG8536177.1"/>
    </source>
</evidence>
<evidence type="ECO:0000259" key="2">
    <source>
        <dbReference type="Pfam" id="PF20998"/>
    </source>
</evidence>
<dbReference type="Pfam" id="PF20998">
    <property type="entry name" value="Nol11_C"/>
    <property type="match status" value="1"/>
</dbReference>
<feature type="domain" description="Nucleolar protein 11 C-terminal" evidence="2">
    <location>
        <begin position="84"/>
        <end position="244"/>
    </location>
</feature>
<name>A0AAV6YLU3_ENGPU</name>
<evidence type="ECO:0000256" key="1">
    <source>
        <dbReference type="SAM" id="MobiDB-lite"/>
    </source>
</evidence>
<sequence length="244" mass="27441">TGTIGPSLWSSCTLPMAGGCWSDPRNGFLSLTCSWCPIFSVHEDVLNKAAIGTKSVKSLIAETMELDPAEVLQNGFSSPVTEEDSCEAHTPDKMAATQEPRTSPVSQRRAVLINSILVSRYSETYLLPHLKDLPSELVFLLLSYLLYLHKKCQENATLNLPEEERLSVTQILDWMNLMIDANFTVLVLMPQARPLLRAMHKTIKLEMKLISELNLINGSLTEFKKLQNPEQSSGRYWIEVLELY</sequence>
<dbReference type="GO" id="GO:0003723">
    <property type="term" value="F:RNA binding"/>
    <property type="evidence" value="ECO:0007669"/>
    <property type="project" value="TreeGrafter"/>
</dbReference>
<dbReference type="InterPro" id="IPR048897">
    <property type="entry name" value="Nol11_C"/>
</dbReference>
<protein>
    <recommendedName>
        <fullName evidence="2">Nucleolar protein 11 C-terminal domain-containing protein</fullName>
    </recommendedName>
</protein>
<dbReference type="PANTHER" id="PTHR15633">
    <property type="entry name" value="NUCLEOLAR PROTEIN 11"/>
    <property type="match status" value="1"/>
</dbReference>
<dbReference type="InterPro" id="IPR042859">
    <property type="entry name" value="NOL11"/>
</dbReference>
<keyword evidence="4" id="KW-1185">Reference proteome</keyword>
<dbReference type="GO" id="GO:0030490">
    <property type="term" value="P:maturation of SSU-rRNA"/>
    <property type="evidence" value="ECO:0007669"/>
    <property type="project" value="InterPro"/>
</dbReference>
<gene>
    <name evidence="3" type="ORF">GDO81_026974</name>
</gene>